<protein>
    <submittedName>
        <fullName evidence="3">Uncharacterized protein</fullName>
    </submittedName>
</protein>
<evidence type="ECO:0000313" key="4">
    <source>
        <dbReference type="EMBL" id="KAK8857871.1"/>
    </source>
</evidence>
<organism evidence="3 5">
    <name type="scientific">Tritrichomonas musculus</name>
    <dbReference type="NCBI Taxonomy" id="1915356"/>
    <lineage>
        <taxon>Eukaryota</taxon>
        <taxon>Metamonada</taxon>
        <taxon>Parabasalia</taxon>
        <taxon>Tritrichomonadida</taxon>
        <taxon>Tritrichomonadidae</taxon>
        <taxon>Tritrichomonas</taxon>
    </lineage>
</organism>
<dbReference type="Proteomes" id="UP001470230">
    <property type="component" value="Unassembled WGS sequence"/>
</dbReference>
<comment type="caution">
    <text evidence="3">The sequence shown here is derived from an EMBL/GenBank/DDBJ whole genome shotgun (WGS) entry which is preliminary data.</text>
</comment>
<feature type="compositionally biased region" description="Basic and acidic residues" evidence="2">
    <location>
        <begin position="11"/>
        <end position="21"/>
    </location>
</feature>
<dbReference type="EMBL" id="JAPFFF010000629">
    <property type="protein sequence ID" value="KAK8833842.1"/>
    <property type="molecule type" value="Genomic_DNA"/>
</dbReference>
<accession>A0ABR2GIU7</accession>
<reference evidence="3 5" key="1">
    <citation type="submission" date="2024-04" db="EMBL/GenBank/DDBJ databases">
        <title>Tritrichomonas musculus Genome.</title>
        <authorList>
            <person name="Alves-Ferreira E."/>
            <person name="Grigg M."/>
            <person name="Lorenzi H."/>
            <person name="Galac M."/>
        </authorList>
    </citation>
    <scope>NUCLEOTIDE SEQUENCE [LARGE SCALE GENOMIC DNA]</scope>
    <source>
        <strain evidence="3 5">EAF2021</strain>
    </source>
</reference>
<name>A0ABR2GIU7_9EUKA</name>
<feature type="region of interest" description="Disordered" evidence="2">
    <location>
        <begin position="1"/>
        <end position="21"/>
    </location>
</feature>
<feature type="coiled-coil region" evidence="1">
    <location>
        <begin position="117"/>
        <end position="151"/>
    </location>
</feature>
<evidence type="ECO:0000313" key="3">
    <source>
        <dbReference type="EMBL" id="KAK8833842.1"/>
    </source>
</evidence>
<proteinExistence type="predicted"/>
<evidence type="ECO:0000256" key="1">
    <source>
        <dbReference type="SAM" id="Coils"/>
    </source>
</evidence>
<feature type="compositionally biased region" description="Low complexity" evidence="2">
    <location>
        <begin position="298"/>
        <end position="314"/>
    </location>
</feature>
<dbReference type="EMBL" id="JAPFFF010000019">
    <property type="protein sequence ID" value="KAK8857871.1"/>
    <property type="molecule type" value="Genomic_DNA"/>
</dbReference>
<feature type="region of interest" description="Disordered" evidence="2">
    <location>
        <begin position="295"/>
        <end position="314"/>
    </location>
</feature>
<sequence length="314" mass="36604">MNQSLKLRTKPQTEEDKKKLKDSKTIADLRIQQKNAIQNLDYDTAEYLEKQIQDVHAGQSDYIFHKKLDEFSQRLPQIVQDSNTAVEKVRTWNKNEEHQIRARVNNDFESLRGRHVKELIELEKDFASARLRETERTIPEQEELLKKSKNAALIKDFELARNYREAANLLAETDLETRLAKTDNDFENLRKSLLAKQKDEVEYLSKRLDEELLTLERKTQIKLQIEESNRNIKIFGCFEKYSTAGCGSTDPNEMYNRIRKFDQACTQILMDMNCPKPKGIGDNYATNSQIEAAKLQNSRRAAASRTSRTTKLQK</sequence>
<evidence type="ECO:0000313" key="5">
    <source>
        <dbReference type="Proteomes" id="UP001470230"/>
    </source>
</evidence>
<keyword evidence="1" id="KW-0175">Coiled coil</keyword>
<gene>
    <name evidence="4" type="ORF">M9Y10_012967</name>
    <name evidence="3" type="ORF">M9Y10_040122</name>
</gene>
<evidence type="ECO:0000256" key="2">
    <source>
        <dbReference type="SAM" id="MobiDB-lite"/>
    </source>
</evidence>
<keyword evidence="5" id="KW-1185">Reference proteome</keyword>